<dbReference type="InterPro" id="IPR010987">
    <property type="entry name" value="Glutathione-S-Trfase_C-like"/>
</dbReference>
<dbReference type="Gene3D" id="3.40.30.10">
    <property type="entry name" value="Glutaredoxin"/>
    <property type="match status" value="1"/>
</dbReference>
<dbReference type="CDD" id="cd03190">
    <property type="entry name" value="GST_C_Omega_like"/>
    <property type="match status" value="1"/>
</dbReference>
<evidence type="ECO:0000256" key="3">
    <source>
        <dbReference type="ARBA" id="ARBA00012436"/>
    </source>
</evidence>
<dbReference type="GO" id="GO:0071555">
    <property type="term" value="P:cell wall organization"/>
    <property type="evidence" value="ECO:0007669"/>
    <property type="project" value="UniProtKB-KW"/>
</dbReference>
<dbReference type="InterPro" id="IPR047047">
    <property type="entry name" value="GST_Omega-like_C"/>
</dbReference>
<accession>A0A9P7KNP4</accession>
<dbReference type="GO" id="GO:0045174">
    <property type="term" value="F:glutathione dehydrogenase (ascorbate) activity"/>
    <property type="evidence" value="ECO:0007669"/>
    <property type="project" value="UniProtKB-EC"/>
</dbReference>
<evidence type="ECO:0000256" key="9">
    <source>
        <dbReference type="ARBA" id="ARBA00032186"/>
    </source>
</evidence>
<comment type="catalytic activity">
    <reaction evidence="11">
        <text>L-dehydroascorbate + 2 glutathione = glutathione disulfide + L-ascorbate</text>
        <dbReference type="Rhea" id="RHEA:24424"/>
        <dbReference type="ChEBI" id="CHEBI:38290"/>
        <dbReference type="ChEBI" id="CHEBI:57925"/>
        <dbReference type="ChEBI" id="CHEBI:58297"/>
        <dbReference type="ChEBI" id="CHEBI:58539"/>
        <dbReference type="EC" id="1.8.5.1"/>
    </reaction>
</comment>
<keyword evidence="8" id="KW-0961">Cell wall biogenesis/degradation</keyword>
<comment type="caution">
    <text evidence="15">The sequence shown here is derived from an EMBL/GenBank/DDBJ whole genome shotgun (WGS) entry which is preliminary data.</text>
</comment>
<dbReference type="GO" id="GO:0005737">
    <property type="term" value="C:cytoplasm"/>
    <property type="evidence" value="ECO:0007669"/>
    <property type="project" value="UniProtKB-SubCell"/>
</dbReference>
<dbReference type="Proteomes" id="UP000782241">
    <property type="component" value="Unassembled WGS sequence"/>
</dbReference>
<protein>
    <recommendedName>
        <fullName evidence="13">Glutathione S-transferase omega-like 2</fullName>
        <ecNumber evidence="3">1.8.5.1</ecNumber>
        <ecNumber evidence="4">2.5.1.18</ecNumber>
    </recommendedName>
    <alternativeName>
        <fullName evidence="9">Glutathione-dependent dehydroascorbate reductase</fullName>
    </alternativeName>
</protein>
<evidence type="ECO:0000313" key="16">
    <source>
        <dbReference type="Proteomes" id="UP000782241"/>
    </source>
</evidence>
<dbReference type="EC" id="2.5.1.18" evidence="4"/>
<keyword evidence="16" id="KW-1185">Reference proteome</keyword>
<evidence type="ECO:0000256" key="8">
    <source>
        <dbReference type="ARBA" id="ARBA00023316"/>
    </source>
</evidence>
<dbReference type="Gene3D" id="1.20.1050.10">
    <property type="match status" value="1"/>
</dbReference>
<evidence type="ECO:0000256" key="1">
    <source>
        <dbReference type="ARBA" id="ARBA00004496"/>
    </source>
</evidence>
<dbReference type="AlphaFoldDB" id="A0A9P7KNP4"/>
<dbReference type="PANTHER" id="PTHR32419">
    <property type="entry name" value="GLUTATHIONYL-HYDROQUINONE REDUCTASE"/>
    <property type="match status" value="1"/>
</dbReference>
<dbReference type="InterPro" id="IPR016639">
    <property type="entry name" value="GST_Omega/GSH"/>
</dbReference>
<evidence type="ECO:0000313" key="15">
    <source>
        <dbReference type="EMBL" id="KAG5656429.1"/>
    </source>
</evidence>
<evidence type="ECO:0000256" key="10">
    <source>
        <dbReference type="ARBA" id="ARBA00047960"/>
    </source>
</evidence>
<keyword evidence="7" id="KW-0560">Oxidoreductase</keyword>
<comment type="catalytic activity">
    <reaction evidence="10">
        <text>RX + glutathione = an S-substituted glutathione + a halide anion + H(+)</text>
        <dbReference type="Rhea" id="RHEA:16437"/>
        <dbReference type="ChEBI" id="CHEBI:15378"/>
        <dbReference type="ChEBI" id="CHEBI:16042"/>
        <dbReference type="ChEBI" id="CHEBI:17792"/>
        <dbReference type="ChEBI" id="CHEBI:57925"/>
        <dbReference type="ChEBI" id="CHEBI:90779"/>
        <dbReference type="EC" id="2.5.1.18"/>
    </reaction>
</comment>
<dbReference type="PANTHER" id="PTHR32419:SF6">
    <property type="entry name" value="GLUTATHIONE S-TRANSFERASE OMEGA-LIKE 1-RELATED"/>
    <property type="match status" value="1"/>
</dbReference>
<feature type="domain" description="GST C-terminal" evidence="14">
    <location>
        <begin position="242"/>
        <end position="382"/>
    </location>
</feature>
<evidence type="ECO:0000256" key="6">
    <source>
        <dbReference type="ARBA" id="ARBA00022679"/>
    </source>
</evidence>
<dbReference type="Pfam" id="PF13409">
    <property type="entry name" value="GST_N_2"/>
    <property type="match status" value="1"/>
</dbReference>
<dbReference type="InterPro" id="IPR036282">
    <property type="entry name" value="Glutathione-S-Trfase_C_sf"/>
</dbReference>
<dbReference type="PROSITE" id="PS50405">
    <property type="entry name" value="GST_CTER"/>
    <property type="match status" value="1"/>
</dbReference>
<organism evidence="15 16">
    <name type="scientific">Fusarium avenaceum</name>
    <dbReference type="NCBI Taxonomy" id="40199"/>
    <lineage>
        <taxon>Eukaryota</taxon>
        <taxon>Fungi</taxon>
        <taxon>Dikarya</taxon>
        <taxon>Ascomycota</taxon>
        <taxon>Pezizomycotina</taxon>
        <taxon>Sordariomycetes</taxon>
        <taxon>Hypocreomycetidae</taxon>
        <taxon>Hypocreales</taxon>
        <taxon>Nectriaceae</taxon>
        <taxon>Fusarium</taxon>
        <taxon>Fusarium tricinctum species complex</taxon>
    </lineage>
</organism>
<dbReference type="SUPFAM" id="SSF47616">
    <property type="entry name" value="GST C-terminal domain-like"/>
    <property type="match status" value="1"/>
</dbReference>
<keyword evidence="5" id="KW-0963">Cytoplasm</keyword>
<dbReference type="SFLD" id="SFLDG01148">
    <property type="entry name" value="Xi_(cytGST)"/>
    <property type="match status" value="1"/>
</dbReference>
<reference evidence="15" key="1">
    <citation type="submission" date="2021-04" db="EMBL/GenBank/DDBJ databases">
        <title>Draft genome of Fusarium avenaceum strain F156N33, isolated from an atmospheric sample in Virginia.</title>
        <authorList>
            <person name="Yang S."/>
            <person name="Vinatzer B.A."/>
            <person name="Coleman J."/>
        </authorList>
    </citation>
    <scope>NUCLEOTIDE SEQUENCE</scope>
    <source>
        <strain evidence="15">F156N33</strain>
    </source>
</reference>
<dbReference type="FunFam" id="1.20.1050.10:FF:000038">
    <property type="entry name" value="Glutathione S-transferase omega-like 2"/>
    <property type="match status" value="1"/>
</dbReference>
<evidence type="ECO:0000256" key="12">
    <source>
        <dbReference type="ARBA" id="ARBA00055859"/>
    </source>
</evidence>
<dbReference type="Pfam" id="PF13410">
    <property type="entry name" value="GST_C_2"/>
    <property type="match status" value="1"/>
</dbReference>
<dbReference type="SFLD" id="SFLDS00019">
    <property type="entry name" value="Glutathione_Transferase_(cytos"/>
    <property type="match status" value="1"/>
</dbReference>
<evidence type="ECO:0000259" key="14">
    <source>
        <dbReference type="PROSITE" id="PS50405"/>
    </source>
</evidence>
<dbReference type="SFLD" id="SFLDG01206">
    <property type="entry name" value="Xi.1"/>
    <property type="match status" value="1"/>
</dbReference>
<comment type="subcellular location">
    <subcellularLocation>
        <location evidence="1">Cytoplasm</location>
    </subcellularLocation>
</comment>
<dbReference type="InterPro" id="IPR036249">
    <property type="entry name" value="Thioredoxin-like_sf"/>
</dbReference>
<evidence type="ECO:0000256" key="7">
    <source>
        <dbReference type="ARBA" id="ARBA00023002"/>
    </source>
</evidence>
<evidence type="ECO:0000256" key="13">
    <source>
        <dbReference type="ARBA" id="ARBA00070045"/>
    </source>
</evidence>
<dbReference type="InterPro" id="IPR040079">
    <property type="entry name" value="Glutathione_S-Trfase"/>
</dbReference>
<evidence type="ECO:0000256" key="2">
    <source>
        <dbReference type="ARBA" id="ARBA00011067"/>
    </source>
</evidence>
<evidence type="ECO:0000256" key="11">
    <source>
        <dbReference type="ARBA" id="ARBA00049544"/>
    </source>
</evidence>
<comment type="similarity">
    <text evidence="2">Belongs to the GST superfamily. Omega family.</text>
</comment>
<dbReference type="EC" id="1.8.5.1" evidence="3"/>
<dbReference type="SUPFAM" id="SSF52833">
    <property type="entry name" value="Thioredoxin-like"/>
    <property type="match status" value="1"/>
</dbReference>
<dbReference type="GO" id="GO:0004364">
    <property type="term" value="F:glutathione transferase activity"/>
    <property type="evidence" value="ECO:0007669"/>
    <property type="project" value="UniProtKB-EC"/>
</dbReference>
<evidence type="ECO:0000256" key="4">
    <source>
        <dbReference type="ARBA" id="ARBA00012452"/>
    </source>
</evidence>
<name>A0A9P7KNP4_9HYPO</name>
<sequence length="405" mass="47402">MPMQQVRNRASRVIIKTLLFRPQQHQFVRSFTSFKAPPFHIQFPYQQIRMVNSTDTLTALLDWLTQLQASSGSKVTDWVKPGDTSGEFKRQVSSFRDSISRDANAKYPAEKGRYHLYVSYACPWACRTLIARKLKGLEDFISFSVVHWHLGQGGWRFVTKDEDVPGENVVPDPIKGHESFTHLKDIYFESEKNYDGRYTVPVLFDKKTNRIVSNESSEILRMLGTEFDDLLDEKYKSVQLYPEDLQKQIDEAHEWQYNEINNGVYKSGFATTSEAYERNVITLFEALDRAERHLSEQKDGPFWFGNKLTEVDIRLFVTIIRFDPVYVQHFKCNIRDIRSGYPALHRWMRNLYWNEPAFKETTQFEHIKWHYTRSHTQINPPSITPVGPLPHILPLEEEVAAAQKN</sequence>
<dbReference type="EMBL" id="JAGPUO010000021">
    <property type="protein sequence ID" value="KAG5656429.1"/>
    <property type="molecule type" value="Genomic_DNA"/>
</dbReference>
<gene>
    <name evidence="15" type="ORF">KAF25_000016</name>
</gene>
<evidence type="ECO:0000256" key="5">
    <source>
        <dbReference type="ARBA" id="ARBA00022490"/>
    </source>
</evidence>
<proteinExistence type="inferred from homology"/>
<keyword evidence="6" id="KW-0808">Transferase</keyword>
<comment type="function">
    <text evidence="12">Active as '1-Cys' thiol transferase against beta-hydroxyethyl disulfide (HED), as dehydroascorbate reductase and as dimethylarsinic acid reductase, while not active against the standard GST substrate 1-chloro-2,4-dinitrobenzene (CDNB). May be involved in cell wall organization and biogenesis.</text>
</comment>
<dbReference type="InterPro" id="IPR004045">
    <property type="entry name" value="Glutathione_S-Trfase_N"/>
</dbReference>
<dbReference type="FunFam" id="3.40.30.10:FF:000162">
    <property type="entry name" value="Glutathione S-transferase Gst3"/>
    <property type="match status" value="1"/>
</dbReference>